<reference evidence="8" key="2">
    <citation type="submission" date="2025-05" db="UniProtKB">
        <authorList>
            <consortium name="EnsemblMetazoa"/>
        </authorList>
    </citation>
    <scope>IDENTIFICATION</scope>
</reference>
<keyword evidence="2 4" id="KW-0328">Glycosyltransferase</keyword>
<dbReference type="PANTHER" id="PTHR43691:SF11">
    <property type="entry name" value="FI09636P-RELATED"/>
    <property type="match status" value="1"/>
</dbReference>
<name>A0ABM5HIG4_DRORH</name>
<evidence type="ECO:0000256" key="3">
    <source>
        <dbReference type="ARBA" id="ARBA00022679"/>
    </source>
</evidence>
<proteinExistence type="inferred from homology"/>
<dbReference type="NCBIfam" id="TIGR01719">
    <property type="entry name" value="euk_UDPppase"/>
    <property type="match status" value="1"/>
</dbReference>
<keyword evidence="3 4" id="KW-0808">Transferase</keyword>
<dbReference type="EC" id="2.4.2.3" evidence="4"/>
<organism evidence="8 9">
    <name type="scientific">Drosophila rhopaloa</name>
    <name type="common">Fruit fly</name>
    <dbReference type="NCBI Taxonomy" id="1041015"/>
    <lineage>
        <taxon>Eukaryota</taxon>
        <taxon>Metazoa</taxon>
        <taxon>Ecdysozoa</taxon>
        <taxon>Arthropoda</taxon>
        <taxon>Hexapoda</taxon>
        <taxon>Insecta</taxon>
        <taxon>Pterygota</taxon>
        <taxon>Neoptera</taxon>
        <taxon>Endopterygota</taxon>
        <taxon>Diptera</taxon>
        <taxon>Brachycera</taxon>
        <taxon>Muscomorpha</taxon>
        <taxon>Ephydroidea</taxon>
        <taxon>Drosophilidae</taxon>
        <taxon>Drosophila</taxon>
        <taxon>Sophophora</taxon>
    </lineage>
</organism>
<feature type="domain" description="Nucleoside phosphorylase" evidence="7">
    <location>
        <begin position="118"/>
        <end position="369"/>
    </location>
</feature>
<dbReference type="InterPro" id="IPR000845">
    <property type="entry name" value="Nucleoside_phosphorylase_d"/>
</dbReference>
<comment type="function">
    <text evidence="4">Catalyzes the reversible phosphorylytic cleavage of uridine to uracil and ribose-1-phosphate which can then be utilized as carbon and energy sources or in the rescue of pyrimidine bases for nucleotide synthesis. Shows broad substrate specificity and can also accept deoxyuridine and other analogous compounds.</text>
</comment>
<keyword evidence="9" id="KW-1185">Reference proteome</keyword>
<dbReference type="InterPro" id="IPR010059">
    <property type="entry name" value="Uridine_phosphorylase_euk"/>
</dbReference>
<reference evidence="9" key="1">
    <citation type="journal article" date="2021" name="Elife">
        <title>Highly contiguous assemblies of 101 drosophilid genomes.</title>
        <authorList>
            <person name="Kim B.Y."/>
            <person name="Wang J.R."/>
            <person name="Miller D.E."/>
            <person name="Barmina O."/>
            <person name="Delaney E."/>
            <person name="Thompson A."/>
            <person name="Comeault A.A."/>
            <person name="Peede D."/>
            <person name="D'Agostino E.R."/>
            <person name="Pelaez J."/>
            <person name="Aguilar J.M."/>
            <person name="Haji D."/>
            <person name="Matsunaga T."/>
            <person name="Armstrong E.E."/>
            <person name="Zych M."/>
            <person name="Ogawa Y."/>
            <person name="Stamenkovic-Radak M."/>
            <person name="Jelic M."/>
            <person name="Veselinovic M.S."/>
            <person name="Tanaskovic M."/>
            <person name="Eric P."/>
            <person name="Gao J.J."/>
            <person name="Katoh T.K."/>
            <person name="Toda M.J."/>
            <person name="Watabe H."/>
            <person name="Watada M."/>
            <person name="Davis J.S."/>
            <person name="Moyle L.C."/>
            <person name="Manoli G."/>
            <person name="Bertolini E."/>
            <person name="Kostal V."/>
            <person name="Hawley R.S."/>
            <person name="Takahashi A."/>
            <person name="Jones C.D."/>
            <person name="Price D.K."/>
            <person name="Whiteman N."/>
            <person name="Kopp A."/>
            <person name="Matute D.R."/>
            <person name="Petrov D.A."/>
        </authorList>
    </citation>
    <scope>NUCLEOTIDE SEQUENCE [LARGE SCALE GENOMIC DNA]</scope>
</reference>
<accession>A0ABM5HIG4</accession>
<dbReference type="PANTHER" id="PTHR43691">
    <property type="entry name" value="URIDINE PHOSPHORYLASE"/>
    <property type="match status" value="1"/>
</dbReference>
<dbReference type="InterPro" id="IPR018016">
    <property type="entry name" value="Nucleoside_phosphorylase_CS"/>
</dbReference>
<evidence type="ECO:0000313" key="9">
    <source>
        <dbReference type="Proteomes" id="UP001652680"/>
    </source>
</evidence>
<feature type="transmembrane region" description="Helical" evidence="6">
    <location>
        <begin position="19"/>
        <end position="38"/>
    </location>
</feature>
<dbReference type="Gene3D" id="3.40.50.1580">
    <property type="entry name" value="Nucleoside phosphorylase domain"/>
    <property type="match status" value="1"/>
</dbReference>
<evidence type="ECO:0000256" key="2">
    <source>
        <dbReference type="ARBA" id="ARBA00022676"/>
    </source>
</evidence>
<protein>
    <recommendedName>
        <fullName evidence="4">Uridine phosphorylase</fullName>
        <ecNumber evidence="4">2.4.2.3</ecNumber>
    </recommendedName>
</protein>
<dbReference type="InterPro" id="IPR035994">
    <property type="entry name" value="Nucleoside_phosphorylase_sf"/>
</dbReference>
<dbReference type="EnsemblMetazoa" id="XM_017125349.2">
    <property type="protein sequence ID" value="XP_016980838.2"/>
    <property type="gene ID" value="LOC108045884"/>
</dbReference>
<feature type="compositionally biased region" description="Acidic residues" evidence="5">
    <location>
        <begin position="379"/>
        <end position="391"/>
    </location>
</feature>
<dbReference type="SUPFAM" id="SSF53167">
    <property type="entry name" value="Purine and uridine phosphorylases"/>
    <property type="match status" value="1"/>
</dbReference>
<sequence length="415" mass="45727">MAQAADGALSLSLPAKSAIVFPVCVYVYAAFFALLPCVQFTYIHTRPNPLAVVNAQSKTLSKLVRQLKDGCRKDEEPKESTLCGLNPCLKCLQPDILYHLGLDTETTDFPKVFGDVRFVCMGGTPGRMENFAYYLMQEIGLKINAATKLRDMAEGGRRFSMFKVGPVLCASHGMGCPSISILLHELIKTMHHAKCQDPVFIRIGTCGGIGVDPGTVVISSEAVDGRLNPAHEILVQGISVQHASQLDEGLAEEIKSCHDPCTDNHEVIIGRTLCTQDFYEGQARLDGAFCEYTLEAKKTYLEELQNQQVKNIEMESLAFAALTSRANIRSAVVCVAILNRLNGDQIKTPHEVLAKWEKRPQVLVARYIRKILYFNENDSDSEPLEEEECEETPEKTRASQGGAGDTQKAPEVEAE</sequence>
<evidence type="ECO:0000256" key="1">
    <source>
        <dbReference type="ARBA" id="ARBA00010456"/>
    </source>
</evidence>
<evidence type="ECO:0000256" key="6">
    <source>
        <dbReference type="SAM" id="Phobius"/>
    </source>
</evidence>
<evidence type="ECO:0000256" key="5">
    <source>
        <dbReference type="SAM" id="MobiDB-lite"/>
    </source>
</evidence>
<keyword evidence="6" id="KW-0472">Membrane</keyword>
<evidence type="ECO:0000256" key="4">
    <source>
        <dbReference type="RuleBase" id="RU361131"/>
    </source>
</evidence>
<comment type="similarity">
    <text evidence="1 4">Belongs to the PNP/UDP phosphorylase family.</text>
</comment>
<dbReference type="CDD" id="cd17763">
    <property type="entry name" value="UP_hUPP-like"/>
    <property type="match status" value="1"/>
</dbReference>
<feature type="region of interest" description="Disordered" evidence="5">
    <location>
        <begin position="379"/>
        <end position="415"/>
    </location>
</feature>
<comment type="catalytic activity">
    <reaction evidence="4">
        <text>uridine + phosphate = alpha-D-ribose 1-phosphate + uracil</text>
        <dbReference type="Rhea" id="RHEA:24388"/>
        <dbReference type="ChEBI" id="CHEBI:16704"/>
        <dbReference type="ChEBI" id="CHEBI:17568"/>
        <dbReference type="ChEBI" id="CHEBI:43474"/>
        <dbReference type="ChEBI" id="CHEBI:57720"/>
        <dbReference type="EC" id="2.4.2.3"/>
    </reaction>
</comment>
<comment type="pathway">
    <text evidence="4">Pyrimidine metabolism; UMP biosynthesis via salvage pathway; uracil from uridine (phosphorylase route): step 1/1.</text>
</comment>
<dbReference type="Pfam" id="PF01048">
    <property type="entry name" value="PNP_UDP_1"/>
    <property type="match status" value="1"/>
</dbReference>
<dbReference type="Proteomes" id="UP001652680">
    <property type="component" value="Unassembled WGS sequence"/>
</dbReference>
<evidence type="ECO:0000259" key="7">
    <source>
        <dbReference type="Pfam" id="PF01048"/>
    </source>
</evidence>
<keyword evidence="6" id="KW-1133">Transmembrane helix</keyword>
<dbReference type="PROSITE" id="PS01232">
    <property type="entry name" value="PNP_UDP_1"/>
    <property type="match status" value="1"/>
</dbReference>
<gene>
    <name evidence="8" type="primary">108045884</name>
</gene>
<evidence type="ECO:0000313" key="8">
    <source>
        <dbReference type="EnsemblMetazoa" id="XP_016980838.2"/>
    </source>
</evidence>
<keyword evidence="6" id="KW-0812">Transmembrane</keyword>